<dbReference type="Gene3D" id="3.90.176.10">
    <property type="entry name" value="Toxin ADP-ribosyltransferase, Chain A, domain 1"/>
    <property type="match status" value="1"/>
</dbReference>
<organism evidence="2 3">
    <name type="scientific">Pseudomonas entomophila</name>
    <dbReference type="NCBI Taxonomy" id="312306"/>
    <lineage>
        <taxon>Bacteria</taxon>
        <taxon>Pseudomonadati</taxon>
        <taxon>Pseudomonadota</taxon>
        <taxon>Gammaproteobacteria</taxon>
        <taxon>Pseudomonadales</taxon>
        <taxon>Pseudomonadaceae</taxon>
        <taxon>Pseudomonas</taxon>
    </lineage>
</organism>
<reference evidence="2 3" key="1">
    <citation type="submission" date="2018-12" db="EMBL/GenBank/DDBJ databases">
        <authorList>
            <person name="Li S."/>
            <person name="Yang R."/>
            <person name="Chen G."/>
            <person name="Zou L."/>
            <person name="Zhang C."/>
            <person name="Chen Y."/>
            <person name="Liu Z."/>
            <person name="Li Y."/>
            <person name="Yan Y."/>
            <person name="Huang M."/>
            <person name="Chen T."/>
        </authorList>
    </citation>
    <scope>NUCLEOTIDE SEQUENCE [LARGE SCALE GENOMIC DNA]</scope>
    <source>
        <strain evidence="2 3">1257</strain>
    </source>
</reference>
<evidence type="ECO:0000313" key="2">
    <source>
        <dbReference type="EMBL" id="AZL67465.1"/>
    </source>
</evidence>
<protein>
    <recommendedName>
        <fullName evidence="1">Dermonecrotic toxin N-terminal domain-containing protein</fullName>
    </recommendedName>
</protein>
<dbReference type="SUPFAM" id="SSF56399">
    <property type="entry name" value="ADP-ribosylation"/>
    <property type="match status" value="1"/>
</dbReference>
<dbReference type="Pfam" id="PF20178">
    <property type="entry name" value="ToxA_N"/>
    <property type="match status" value="1"/>
</dbReference>
<proteinExistence type="predicted"/>
<evidence type="ECO:0000313" key="3">
    <source>
        <dbReference type="Proteomes" id="UP000268230"/>
    </source>
</evidence>
<gene>
    <name evidence="2" type="ORF">EJA05_06780</name>
</gene>
<evidence type="ECO:0000259" key="1">
    <source>
        <dbReference type="Pfam" id="PF20178"/>
    </source>
</evidence>
<dbReference type="Proteomes" id="UP000268230">
    <property type="component" value="Chromosome"/>
</dbReference>
<dbReference type="OrthoDB" id="5653126at2"/>
<sequence length="848" mass="93736">MSGIESMLQRNLQVLGTGRELARLADKVLSAYPDPYQLAVTQASVILRKHTGKDWDPRQVWWHQFSRASSSHRSFTGWAHSSPPAKSLRFTELMVERFDPGFQEATDSLDLYGGFYRQGPHAHTYDERNEVPMLARDVQQDFWALDFAQLYRRQISAFWAAYQDDFRLLAKVNLLGQCARAERGGYIDSADAAQLRAHVVPGLSAGERAPSLAQLREQSSVELRASGYGLGVASGAAIYAIQGPGTRVLLYCPWAEQALRGFDNLQGMAGWLREHLATAQGRGAFQQALIADPQDLEAAQAVQQALQALGESPSDAAALAVLKQQRSPVGHLLDALVEHARQEMQHTAARLVDNSQLRKALWRGYLGAFLKVFGGFVPLGWPVSLVLLGATLAKVGLEVDGALHARNAQERKAAMRTAILDSIFGALNMVDVSFGSSLASLTYQAPFHELDASLAEWEVEQAPTSSLAGDEANELLDSKPMGSDRLQGIRLGTDGSCWIELEGLPYRVRFSPELSSWLIVPPENPYAFGPLRPVRMDAAGEWQLLVPPRLLGGAPTDGLASEPSAFWDEYMHTHLDRSQTLSNAARARQRALLQGRAIDVLDDEQEPLVDEDGFDFIDSEGEHVYTYRHDGEYRNHRIFMYTEEDGAKINRFLREGEREFDYGDEVEYLDNLADDLGKLPHNNDVPLYRGGHGTRSTSGTHFRSGQFKVGDVLVNTDLTSFTENPYIVRLFAADNDLVAGSGVEGVFDDSSVVFELPAGSYQHGTPISPFSSHPNEAETLFLPGSYFRVEALKEIRGGDYHFVSVRLSEVPRPASGEVYELRTGELFDKAAYAARLGSAELANRFFPD</sequence>
<dbReference type="AlphaFoldDB" id="A0A3Q8TZA3"/>
<dbReference type="InterPro" id="IPR046673">
    <property type="entry name" value="ToxA_N"/>
</dbReference>
<name>A0A3Q8TZA3_9PSED</name>
<dbReference type="KEGG" id="pory:EJA05_06780"/>
<dbReference type="PROSITE" id="PS51996">
    <property type="entry name" value="TR_MART"/>
    <property type="match status" value="1"/>
</dbReference>
<feature type="domain" description="Dermonecrotic toxin N-terminal" evidence="1">
    <location>
        <begin position="30"/>
        <end position="288"/>
    </location>
</feature>
<dbReference type="EMBL" id="CP034338">
    <property type="protein sequence ID" value="AZL67465.1"/>
    <property type="molecule type" value="Genomic_DNA"/>
</dbReference>
<accession>A0A3Q8TZA3</accession>